<protein>
    <recommendedName>
        <fullName evidence="3">C-type lectin domain-containing protein</fullName>
    </recommendedName>
</protein>
<accession>A0A452H8V9</accession>
<dbReference type="PANTHER" id="PTHR45710">
    <property type="entry name" value="C-TYPE LECTIN DOMAIN-CONTAINING PROTEIN 180"/>
    <property type="match status" value="1"/>
</dbReference>
<dbReference type="PANTHER" id="PTHR45710:SF31">
    <property type="entry name" value="EARLY ACTIVATION ANTIGEN CD69"/>
    <property type="match status" value="1"/>
</dbReference>
<reference evidence="2" key="1">
    <citation type="journal article" date="2017" name="PLoS ONE">
        <title>The Agassiz's desert tortoise genome provides a resource for the conservation of a threatened species.</title>
        <authorList>
            <person name="Tollis M."/>
            <person name="DeNardo D.F."/>
            <person name="Cornelius J.A."/>
            <person name="Dolby G.A."/>
            <person name="Edwards T."/>
            <person name="Henen B.T."/>
            <person name="Karl A.E."/>
            <person name="Murphy R.W."/>
            <person name="Kusumi K."/>
        </authorList>
    </citation>
    <scope>NUCLEOTIDE SEQUENCE [LARGE SCALE GENOMIC DNA]</scope>
</reference>
<dbReference type="Proteomes" id="UP000291020">
    <property type="component" value="Unassembled WGS sequence"/>
</dbReference>
<dbReference type="InterPro" id="IPR016187">
    <property type="entry name" value="CTDL_fold"/>
</dbReference>
<dbReference type="Gene3D" id="3.10.100.10">
    <property type="entry name" value="Mannose-Binding Protein A, subunit A"/>
    <property type="match status" value="1"/>
</dbReference>
<dbReference type="InterPro" id="IPR016186">
    <property type="entry name" value="C-type_lectin-like/link_sf"/>
</dbReference>
<dbReference type="Ensembl" id="ENSGAGT00000012606.1">
    <property type="protein sequence ID" value="ENSGAGP00000011010.1"/>
    <property type="gene ID" value="ENSGAGG00000008526.1"/>
</dbReference>
<dbReference type="InterPro" id="IPR050828">
    <property type="entry name" value="C-type_lectin/matrix_domain"/>
</dbReference>
<organism evidence="1 2">
    <name type="scientific">Gopherus agassizii</name>
    <name type="common">Agassiz's desert tortoise</name>
    <dbReference type="NCBI Taxonomy" id="38772"/>
    <lineage>
        <taxon>Eukaryota</taxon>
        <taxon>Metazoa</taxon>
        <taxon>Chordata</taxon>
        <taxon>Craniata</taxon>
        <taxon>Vertebrata</taxon>
        <taxon>Euteleostomi</taxon>
        <taxon>Archelosauria</taxon>
        <taxon>Testudinata</taxon>
        <taxon>Testudines</taxon>
        <taxon>Cryptodira</taxon>
        <taxon>Durocryptodira</taxon>
        <taxon>Testudinoidea</taxon>
        <taxon>Testudinidae</taxon>
        <taxon>Gopherus</taxon>
    </lineage>
</organism>
<evidence type="ECO:0000313" key="1">
    <source>
        <dbReference type="Ensembl" id="ENSGAGP00000011010.1"/>
    </source>
</evidence>
<reference evidence="1" key="3">
    <citation type="submission" date="2025-09" db="UniProtKB">
        <authorList>
            <consortium name="Ensembl"/>
        </authorList>
    </citation>
    <scope>IDENTIFICATION</scope>
</reference>
<proteinExistence type="predicted"/>
<evidence type="ECO:0008006" key="3">
    <source>
        <dbReference type="Google" id="ProtNLM"/>
    </source>
</evidence>
<reference evidence="1" key="2">
    <citation type="submission" date="2025-08" db="UniProtKB">
        <authorList>
            <consortium name="Ensembl"/>
        </authorList>
    </citation>
    <scope>IDENTIFICATION</scope>
</reference>
<dbReference type="SUPFAM" id="SSF56436">
    <property type="entry name" value="C-type lectin-like"/>
    <property type="match status" value="1"/>
</dbReference>
<dbReference type="AlphaFoldDB" id="A0A452H8V9"/>
<name>A0A452H8V9_9SAUR</name>
<keyword evidence="2" id="KW-1185">Reference proteome</keyword>
<dbReference type="STRING" id="38772.ENSGAGP00000011010"/>
<evidence type="ECO:0000313" key="2">
    <source>
        <dbReference type="Proteomes" id="UP000291020"/>
    </source>
</evidence>
<sequence>TTLLSEMEKEFRSPEFWATPKSTSLNNQKAAFCISQFPVVKQGCPEFCLTASICNALPEPIKCAAGWKKFEKACYFFSNMTKDWMGAKQFCTDQNSYLVIVNNDYEQVSYPLCLLVCVFLC</sequence>